<reference evidence="11" key="2">
    <citation type="journal article" date="2021" name="Microbiome">
        <title>Successional dynamics and alternative stable states in a saline activated sludge microbial community over 9 years.</title>
        <authorList>
            <person name="Wang Y."/>
            <person name="Ye J."/>
            <person name="Ju F."/>
            <person name="Liu L."/>
            <person name="Boyd J.A."/>
            <person name="Deng Y."/>
            <person name="Parks D.H."/>
            <person name="Jiang X."/>
            <person name="Yin X."/>
            <person name="Woodcroft B.J."/>
            <person name="Tyson G.W."/>
            <person name="Hugenholtz P."/>
            <person name="Polz M.F."/>
            <person name="Zhang T."/>
        </authorList>
    </citation>
    <scope>NUCLEOTIDE SEQUENCE</scope>
    <source>
        <strain evidence="11">HKST-UBA12</strain>
    </source>
</reference>
<evidence type="ECO:0000256" key="2">
    <source>
        <dbReference type="ARBA" id="ARBA00022475"/>
    </source>
</evidence>
<evidence type="ECO:0000313" key="12">
    <source>
        <dbReference type="Proteomes" id="UP000760819"/>
    </source>
</evidence>
<evidence type="ECO:0000313" key="11">
    <source>
        <dbReference type="EMBL" id="MCA9379121.1"/>
    </source>
</evidence>
<feature type="domain" description="ABC3 transporter permease C-terminal" evidence="9">
    <location>
        <begin position="324"/>
        <end position="447"/>
    </location>
</feature>
<gene>
    <name evidence="11" type="ORF">KC640_01710</name>
</gene>
<evidence type="ECO:0000256" key="3">
    <source>
        <dbReference type="ARBA" id="ARBA00022692"/>
    </source>
</evidence>
<dbReference type="InterPro" id="IPR025857">
    <property type="entry name" value="MacB_PCD"/>
</dbReference>
<evidence type="ECO:0000256" key="8">
    <source>
        <dbReference type="SAM" id="Phobius"/>
    </source>
</evidence>
<name>A0A955I633_9BACT</name>
<dbReference type="GO" id="GO:0022857">
    <property type="term" value="F:transmembrane transporter activity"/>
    <property type="evidence" value="ECO:0007669"/>
    <property type="project" value="TreeGrafter"/>
</dbReference>
<evidence type="ECO:0000256" key="6">
    <source>
        <dbReference type="ARBA" id="ARBA00038076"/>
    </source>
</evidence>
<evidence type="ECO:0000256" key="4">
    <source>
        <dbReference type="ARBA" id="ARBA00022989"/>
    </source>
</evidence>
<accession>A0A955I633</accession>
<feature type="transmembrane region" description="Helical" evidence="8">
    <location>
        <begin position="415"/>
        <end position="438"/>
    </location>
</feature>
<dbReference type="EMBL" id="JAGQLI010000087">
    <property type="protein sequence ID" value="MCA9379121.1"/>
    <property type="molecule type" value="Genomic_DNA"/>
</dbReference>
<evidence type="ECO:0000259" key="9">
    <source>
        <dbReference type="Pfam" id="PF02687"/>
    </source>
</evidence>
<feature type="transmembrane region" description="Helical" evidence="8">
    <location>
        <begin position="320"/>
        <end position="346"/>
    </location>
</feature>
<sequence length="455" mass="48955">EGTVAFYDLVDLSVRNMFSKKARTWITIGGVSIGIAFIVFLVSVGYGLESLVISRVARLEELKQLEATPAVSSNIYITDETINDMQAIQGVKQVLPIINVAARVSYQNSNTDAVAFGAQSAYLTETAIKPRYGEIFDSNLLNNPVTPEPEPDSTGRDVSDVSVSLVDELTTEISRQAADETTASGDIVKVALPDKARVADVNEAFLHVIGLDPAQAVGKKIMVTFVVTGQLAPGQQKTETLPVEYDIIGVIPEGDTSLVYVPIVDLKEIGIERYSLIKIVAENEDVLLDVRRNVEASGFRTSAVIDTVVQIEQLFVTVRLAFGIVGIIALSVAALGMFNTLTVSLLERTREVGLLKAIGMKPDEVEDLFIAESVSMGFLGGLLGLAIGLGVGKMISLLLSVYAISKGYEGIDVTYLPTVFVFLVVILSAFVGMLTGYLPAKRSTHISAINALRYE</sequence>
<dbReference type="AlphaFoldDB" id="A0A955I633"/>
<feature type="non-terminal residue" evidence="11">
    <location>
        <position position="1"/>
    </location>
</feature>
<comment type="caution">
    <text evidence="11">The sequence shown here is derived from an EMBL/GenBank/DDBJ whole genome shotgun (WGS) entry which is preliminary data.</text>
</comment>
<evidence type="ECO:0000259" key="10">
    <source>
        <dbReference type="Pfam" id="PF12704"/>
    </source>
</evidence>
<organism evidence="11 12">
    <name type="scientific">Candidatus Dojkabacteria bacterium</name>
    <dbReference type="NCBI Taxonomy" id="2099670"/>
    <lineage>
        <taxon>Bacteria</taxon>
        <taxon>Candidatus Dojkabacteria</taxon>
    </lineage>
</organism>
<feature type="domain" description="MacB-like periplasmic core" evidence="10">
    <location>
        <begin position="24"/>
        <end position="142"/>
    </location>
</feature>
<keyword evidence="4 8" id="KW-1133">Transmembrane helix</keyword>
<evidence type="ECO:0000256" key="7">
    <source>
        <dbReference type="SAM" id="MobiDB-lite"/>
    </source>
</evidence>
<dbReference type="Proteomes" id="UP000760819">
    <property type="component" value="Unassembled WGS sequence"/>
</dbReference>
<reference evidence="11" key="1">
    <citation type="submission" date="2020-04" db="EMBL/GenBank/DDBJ databases">
        <authorList>
            <person name="Zhang T."/>
        </authorList>
    </citation>
    <scope>NUCLEOTIDE SEQUENCE</scope>
    <source>
        <strain evidence="11">HKST-UBA12</strain>
    </source>
</reference>
<dbReference type="InterPro" id="IPR003838">
    <property type="entry name" value="ABC3_permease_C"/>
</dbReference>
<evidence type="ECO:0000256" key="5">
    <source>
        <dbReference type="ARBA" id="ARBA00023136"/>
    </source>
</evidence>
<dbReference type="PANTHER" id="PTHR30572">
    <property type="entry name" value="MEMBRANE COMPONENT OF TRANSPORTER-RELATED"/>
    <property type="match status" value="1"/>
</dbReference>
<keyword evidence="3 8" id="KW-0812">Transmembrane</keyword>
<dbReference type="Pfam" id="PF02687">
    <property type="entry name" value="FtsX"/>
    <property type="match status" value="1"/>
</dbReference>
<feature type="region of interest" description="Disordered" evidence="7">
    <location>
        <begin position="139"/>
        <end position="158"/>
    </location>
</feature>
<keyword evidence="2" id="KW-1003">Cell membrane</keyword>
<keyword evidence="5 8" id="KW-0472">Membrane</keyword>
<feature type="transmembrane region" description="Helical" evidence="8">
    <location>
        <begin position="378"/>
        <end position="403"/>
    </location>
</feature>
<comment type="similarity">
    <text evidence="6">Belongs to the ABC-4 integral membrane protein family.</text>
</comment>
<dbReference type="PANTHER" id="PTHR30572:SF4">
    <property type="entry name" value="ABC TRANSPORTER PERMEASE YTRF"/>
    <property type="match status" value="1"/>
</dbReference>
<feature type="transmembrane region" description="Helical" evidence="8">
    <location>
        <begin position="25"/>
        <end position="48"/>
    </location>
</feature>
<protein>
    <submittedName>
        <fullName evidence="11">FtsX-like permease family protein</fullName>
    </submittedName>
</protein>
<dbReference type="GO" id="GO:0005886">
    <property type="term" value="C:plasma membrane"/>
    <property type="evidence" value="ECO:0007669"/>
    <property type="project" value="UniProtKB-SubCell"/>
</dbReference>
<proteinExistence type="inferred from homology"/>
<dbReference type="Pfam" id="PF12704">
    <property type="entry name" value="MacB_PCD"/>
    <property type="match status" value="1"/>
</dbReference>
<dbReference type="InterPro" id="IPR050250">
    <property type="entry name" value="Macrolide_Exporter_MacB"/>
</dbReference>
<evidence type="ECO:0000256" key="1">
    <source>
        <dbReference type="ARBA" id="ARBA00004651"/>
    </source>
</evidence>
<comment type="subcellular location">
    <subcellularLocation>
        <location evidence="1">Cell membrane</location>
        <topology evidence="1">Multi-pass membrane protein</topology>
    </subcellularLocation>
</comment>